<dbReference type="GO" id="GO:0019605">
    <property type="term" value="P:butyrate metabolic process"/>
    <property type="evidence" value="ECO:0007669"/>
    <property type="project" value="UniProtKB-UniPathway"/>
</dbReference>
<dbReference type="InterPro" id="IPR008927">
    <property type="entry name" value="6-PGluconate_DH-like_C_sf"/>
</dbReference>
<dbReference type="InterPro" id="IPR006108">
    <property type="entry name" value="3HC_DH_C"/>
</dbReference>
<dbReference type="SUPFAM" id="SSF51735">
    <property type="entry name" value="NAD(P)-binding Rossmann-fold domains"/>
    <property type="match status" value="1"/>
</dbReference>
<evidence type="ECO:0000313" key="9">
    <source>
        <dbReference type="Proteomes" id="UP000070456"/>
    </source>
</evidence>
<sequence length="283" mass="32608">MGKYKVAVIGSGLMGTGIAHTFAVRDFQVDLYGHSINFRDKVLQYFHHEEKQKRLTKEEKHRILKNLKFYYMGQDYERLQECDLVIETVKEDKALKKEVLREIGPYMDERTIIGSNTSTFSITELASELQRPENMLGIHFVSPVPMMGMVEIVKGYRTDRDVVERVKEIVLSIDKNPYVVKDNPGFVFNRMLVPFLNESILLLDSGLVEGPEELDRMVMDGFNLKVGPLKLADLVGIDVIYHSMMSLYENFHDPKYRPSPALKRMVDAGYLGRKTGMGFYCYK</sequence>
<dbReference type="InterPro" id="IPR013328">
    <property type="entry name" value="6PGD_dom2"/>
</dbReference>
<dbReference type="Gene3D" id="1.10.1040.10">
    <property type="entry name" value="N-(1-d-carboxylethyl)-l-norvaline Dehydrogenase, domain 2"/>
    <property type="match status" value="1"/>
</dbReference>
<keyword evidence="3 8" id="KW-0560">Oxidoreductase</keyword>
<feature type="domain" description="3-hydroxyacyl-CoA dehydrogenase C-terminal" evidence="6">
    <location>
        <begin position="185"/>
        <end position="282"/>
    </location>
</feature>
<gene>
    <name evidence="8" type="primary">hbd_2</name>
    <name evidence="8" type="ORF">AN619_09580</name>
</gene>
<dbReference type="InterPro" id="IPR006176">
    <property type="entry name" value="3-OHacyl-CoA_DH_NAD-bd"/>
</dbReference>
<evidence type="ECO:0000259" key="7">
    <source>
        <dbReference type="Pfam" id="PF02737"/>
    </source>
</evidence>
<dbReference type="Pfam" id="PF00725">
    <property type="entry name" value="3HCDH"/>
    <property type="match status" value="1"/>
</dbReference>
<feature type="domain" description="3-hydroxyacyl-CoA dehydrogenase NAD binding" evidence="7">
    <location>
        <begin position="5"/>
        <end position="182"/>
    </location>
</feature>
<accession>A0A140L7A2</accession>
<evidence type="ECO:0000256" key="1">
    <source>
        <dbReference type="ARBA" id="ARBA00005086"/>
    </source>
</evidence>
<dbReference type="RefSeq" id="WP_068555333.1">
    <property type="nucleotide sequence ID" value="NZ_LOEE01000027.1"/>
</dbReference>
<dbReference type="Proteomes" id="UP000070456">
    <property type="component" value="Unassembled WGS sequence"/>
</dbReference>
<dbReference type="PROSITE" id="PS00067">
    <property type="entry name" value="3HCDH"/>
    <property type="match status" value="1"/>
</dbReference>
<comment type="caution">
    <text evidence="8">The sequence shown here is derived from an EMBL/GenBank/DDBJ whole genome shotgun (WGS) entry which is preliminary data.</text>
</comment>
<proteinExistence type="inferred from homology"/>
<comment type="similarity">
    <text evidence="2">Belongs to the 3-hydroxyacyl-CoA dehydrogenase family.</text>
</comment>
<evidence type="ECO:0000256" key="2">
    <source>
        <dbReference type="ARBA" id="ARBA00009463"/>
    </source>
</evidence>
<keyword evidence="9" id="KW-1185">Reference proteome</keyword>
<dbReference type="Gene3D" id="3.40.50.720">
    <property type="entry name" value="NAD(P)-binding Rossmann-like Domain"/>
    <property type="match status" value="1"/>
</dbReference>
<dbReference type="InterPro" id="IPR022694">
    <property type="entry name" value="3-OHacyl-CoA_DH"/>
</dbReference>
<organism evidence="8 9">
    <name type="scientific">Thermotalea metallivorans</name>
    <dbReference type="NCBI Taxonomy" id="520762"/>
    <lineage>
        <taxon>Bacteria</taxon>
        <taxon>Bacillati</taxon>
        <taxon>Bacillota</taxon>
        <taxon>Clostridia</taxon>
        <taxon>Peptostreptococcales</taxon>
        <taxon>Thermotaleaceae</taxon>
        <taxon>Thermotalea</taxon>
    </lineage>
</organism>
<evidence type="ECO:0000256" key="4">
    <source>
        <dbReference type="ARBA" id="ARBA00067747"/>
    </source>
</evidence>
<dbReference type="STRING" id="520762.AN619_09580"/>
<evidence type="ECO:0000313" key="8">
    <source>
        <dbReference type="EMBL" id="KXG76427.1"/>
    </source>
</evidence>
<dbReference type="FunFam" id="3.40.50.720:FF:000009">
    <property type="entry name" value="Fatty oxidation complex, alpha subunit"/>
    <property type="match status" value="1"/>
</dbReference>
<evidence type="ECO:0000259" key="6">
    <source>
        <dbReference type="Pfam" id="PF00725"/>
    </source>
</evidence>
<comment type="pathway">
    <text evidence="1">Lipid metabolism; butanoate metabolism.</text>
</comment>
<protein>
    <recommendedName>
        <fullName evidence="4">3-hydroxybutyryl-CoA dehydrogenase</fullName>
    </recommendedName>
</protein>
<dbReference type="PANTHER" id="PTHR48075">
    <property type="entry name" value="3-HYDROXYACYL-COA DEHYDROGENASE FAMILY PROTEIN"/>
    <property type="match status" value="1"/>
</dbReference>
<dbReference type="InterPro" id="IPR006180">
    <property type="entry name" value="3-OHacyl-CoA_DH_CS"/>
</dbReference>
<dbReference type="EMBL" id="LOEE01000027">
    <property type="protein sequence ID" value="KXG76427.1"/>
    <property type="molecule type" value="Genomic_DNA"/>
</dbReference>
<reference evidence="8 9" key="1">
    <citation type="submission" date="2015-12" db="EMBL/GenBank/DDBJ databases">
        <title>Draft genome sequence of the thermoanaerobe Thermotalea metallivorans, an isolate from the runoff channel of the Great Artesian Basin, Australia.</title>
        <authorList>
            <person name="Patel B.K."/>
        </authorList>
    </citation>
    <scope>NUCLEOTIDE SEQUENCE [LARGE SCALE GENOMIC DNA]</scope>
    <source>
        <strain evidence="8 9">B2-1</strain>
    </source>
</reference>
<dbReference type="SUPFAM" id="SSF48179">
    <property type="entry name" value="6-phosphogluconate dehydrogenase C-terminal domain-like"/>
    <property type="match status" value="1"/>
</dbReference>
<dbReference type="UniPathway" id="UPA00863"/>
<dbReference type="Pfam" id="PF02737">
    <property type="entry name" value="3HCDH_N"/>
    <property type="match status" value="1"/>
</dbReference>
<evidence type="ECO:0000256" key="5">
    <source>
        <dbReference type="PIRSR" id="PIRSR000105-1"/>
    </source>
</evidence>
<name>A0A140L7A2_9FIRM</name>
<dbReference type="InterPro" id="IPR036291">
    <property type="entry name" value="NAD(P)-bd_dom_sf"/>
</dbReference>
<evidence type="ECO:0000256" key="3">
    <source>
        <dbReference type="ARBA" id="ARBA00023002"/>
    </source>
</evidence>
<dbReference type="AlphaFoldDB" id="A0A140L7A2"/>
<dbReference type="OrthoDB" id="9815331at2"/>
<dbReference type="PIRSF" id="PIRSF000105">
    <property type="entry name" value="HCDH"/>
    <property type="match status" value="1"/>
</dbReference>
<dbReference type="GO" id="GO:0016616">
    <property type="term" value="F:oxidoreductase activity, acting on the CH-OH group of donors, NAD or NADP as acceptor"/>
    <property type="evidence" value="ECO:0007669"/>
    <property type="project" value="InterPro"/>
</dbReference>
<feature type="site" description="Important for catalytic activity" evidence="5">
    <location>
        <position position="139"/>
    </location>
</feature>
<dbReference type="PANTHER" id="PTHR48075:SF5">
    <property type="entry name" value="3-HYDROXYBUTYRYL-COA DEHYDROGENASE"/>
    <property type="match status" value="1"/>
</dbReference>
<dbReference type="GO" id="GO:0070403">
    <property type="term" value="F:NAD+ binding"/>
    <property type="evidence" value="ECO:0007669"/>
    <property type="project" value="InterPro"/>
</dbReference>